<keyword evidence="1" id="KW-1133">Transmembrane helix</keyword>
<sequence>MSVFSSCSLFFKLMDKSSSPKIILFEVVSYGMCSPCVIITSFIYFFPPFS</sequence>
<name>J9FWM7_9ZZZZ</name>
<feature type="transmembrane region" description="Helical" evidence="1">
    <location>
        <begin position="22"/>
        <end position="46"/>
    </location>
</feature>
<organism evidence="2">
    <name type="scientific">gut metagenome</name>
    <dbReference type="NCBI Taxonomy" id="749906"/>
    <lineage>
        <taxon>unclassified sequences</taxon>
        <taxon>metagenomes</taxon>
        <taxon>organismal metagenomes</taxon>
    </lineage>
</organism>
<evidence type="ECO:0000313" key="2">
    <source>
        <dbReference type="EMBL" id="EJW93972.1"/>
    </source>
</evidence>
<dbReference type="AlphaFoldDB" id="J9FWM7"/>
<comment type="caution">
    <text evidence="2">The sequence shown here is derived from an EMBL/GenBank/DDBJ whole genome shotgun (WGS) entry which is preliminary data.</text>
</comment>
<reference evidence="2" key="1">
    <citation type="journal article" date="2012" name="PLoS ONE">
        <title>Gene sets for utilization of primary and secondary nutrition supplies in the distal gut of endangered iberian lynx.</title>
        <authorList>
            <person name="Alcaide M."/>
            <person name="Messina E."/>
            <person name="Richter M."/>
            <person name="Bargiela R."/>
            <person name="Peplies J."/>
            <person name="Huws S.A."/>
            <person name="Newbold C.J."/>
            <person name="Golyshin P.N."/>
            <person name="Simon M.A."/>
            <person name="Lopez G."/>
            <person name="Yakimov M.M."/>
            <person name="Ferrer M."/>
        </authorList>
    </citation>
    <scope>NUCLEOTIDE SEQUENCE</scope>
</reference>
<accession>J9FWM7</accession>
<keyword evidence="1" id="KW-0812">Transmembrane</keyword>
<gene>
    <name evidence="2" type="ORF">EVA_17922</name>
</gene>
<evidence type="ECO:0000256" key="1">
    <source>
        <dbReference type="SAM" id="Phobius"/>
    </source>
</evidence>
<keyword evidence="1" id="KW-0472">Membrane</keyword>
<dbReference type="EMBL" id="AMCI01006656">
    <property type="protein sequence ID" value="EJW93972.1"/>
    <property type="molecule type" value="Genomic_DNA"/>
</dbReference>
<protein>
    <submittedName>
        <fullName evidence="2">Uncharacterized protein</fullName>
    </submittedName>
</protein>
<proteinExistence type="predicted"/>